<feature type="active site" description="Nucleophile" evidence="5">
    <location>
        <position position="8"/>
    </location>
</feature>
<dbReference type="SUPFAM" id="SSF52788">
    <property type="entry name" value="Phosphotyrosine protein phosphatases I"/>
    <property type="match status" value="1"/>
</dbReference>
<accession>A0A6S6SQ86</accession>
<protein>
    <recommendedName>
        <fullName evidence="2">protein-tyrosine-phosphatase</fullName>
        <ecNumber evidence="2">3.1.3.48</ecNumber>
    </recommendedName>
</protein>
<comment type="similarity">
    <text evidence="1">Belongs to the low molecular weight phosphotyrosine protein phosphatase family.</text>
</comment>
<dbReference type="PANTHER" id="PTHR11717">
    <property type="entry name" value="LOW MOLECULAR WEIGHT PROTEIN TYROSINE PHOSPHATASE"/>
    <property type="match status" value="1"/>
</dbReference>
<keyword evidence="3 7" id="KW-0378">Hydrolase</keyword>
<evidence type="ECO:0000256" key="3">
    <source>
        <dbReference type="ARBA" id="ARBA00022801"/>
    </source>
</evidence>
<feature type="domain" description="Phosphotyrosine protein phosphatase I" evidence="6">
    <location>
        <begin position="2"/>
        <end position="143"/>
    </location>
</feature>
<dbReference type="Pfam" id="PF01451">
    <property type="entry name" value="LMWPc"/>
    <property type="match status" value="1"/>
</dbReference>
<dbReference type="EMBL" id="CACVAW010000028">
    <property type="protein sequence ID" value="CAA6807700.1"/>
    <property type="molecule type" value="Genomic_DNA"/>
</dbReference>
<dbReference type="InterPro" id="IPR017867">
    <property type="entry name" value="Tyr_phospatase_low_mol_wt"/>
</dbReference>
<dbReference type="PANTHER" id="PTHR11717:SF7">
    <property type="entry name" value="LOW MOLECULAR WEIGHT PHOSPHOTYROSINE PROTEIN PHOSPHATASE"/>
    <property type="match status" value="1"/>
</dbReference>
<dbReference type="EC" id="3.1.3.48" evidence="2"/>
<dbReference type="GO" id="GO:0004725">
    <property type="term" value="F:protein tyrosine phosphatase activity"/>
    <property type="evidence" value="ECO:0007669"/>
    <property type="project" value="UniProtKB-EC"/>
</dbReference>
<keyword evidence="4" id="KW-0904">Protein phosphatase</keyword>
<dbReference type="SMART" id="SM00226">
    <property type="entry name" value="LMWPc"/>
    <property type="match status" value="1"/>
</dbReference>
<evidence type="ECO:0000313" key="7">
    <source>
        <dbReference type="EMBL" id="CAA6807700.1"/>
    </source>
</evidence>
<sequence>MKKILFVCLGNICRSPIAHGIAQYLSTQNNLSLYIDSAGTSGFHKGESPHHKSIWVSNKYGIDITKQKSRPLNEDDKEFDYVIAMDDANIKDLSHMGFEHIIKLGDYGLNGADIIDPYYLPGDEGFEKVFSDVNIALEEFFKKEFDLT</sequence>
<dbReference type="InterPro" id="IPR050438">
    <property type="entry name" value="LMW_PTPase"/>
</dbReference>
<gene>
    <name evidence="7" type="ORF">HELGO_WM38605</name>
</gene>
<dbReference type="AlphaFoldDB" id="A0A6S6SQ86"/>
<name>A0A6S6SQ86_9BACT</name>
<feature type="active site" description="Proton donor" evidence="5">
    <location>
        <position position="116"/>
    </location>
</feature>
<reference evidence="7" key="1">
    <citation type="submission" date="2020-01" db="EMBL/GenBank/DDBJ databases">
        <authorList>
            <person name="Meier V. D."/>
            <person name="Meier V D."/>
        </authorList>
    </citation>
    <scope>NUCLEOTIDE SEQUENCE</scope>
    <source>
        <strain evidence="7">HLG_WM_MAG_12</strain>
    </source>
</reference>
<dbReference type="InterPro" id="IPR023485">
    <property type="entry name" value="Ptyr_pPase"/>
</dbReference>
<evidence type="ECO:0000259" key="6">
    <source>
        <dbReference type="SMART" id="SM00226"/>
    </source>
</evidence>
<evidence type="ECO:0000256" key="5">
    <source>
        <dbReference type="PIRSR" id="PIRSR617867-1"/>
    </source>
</evidence>
<dbReference type="Gene3D" id="3.40.50.2300">
    <property type="match status" value="1"/>
</dbReference>
<dbReference type="InterPro" id="IPR036196">
    <property type="entry name" value="Ptyr_pPase_sf"/>
</dbReference>
<evidence type="ECO:0000256" key="2">
    <source>
        <dbReference type="ARBA" id="ARBA00013064"/>
    </source>
</evidence>
<dbReference type="CDD" id="cd16343">
    <property type="entry name" value="LMWPTP"/>
    <property type="match status" value="1"/>
</dbReference>
<evidence type="ECO:0000256" key="4">
    <source>
        <dbReference type="ARBA" id="ARBA00022912"/>
    </source>
</evidence>
<feature type="active site" evidence="5">
    <location>
        <position position="14"/>
    </location>
</feature>
<evidence type="ECO:0000256" key="1">
    <source>
        <dbReference type="ARBA" id="ARBA00011063"/>
    </source>
</evidence>
<proteinExistence type="inferred from homology"/>
<organism evidence="7">
    <name type="scientific">uncultured Campylobacterales bacterium</name>
    <dbReference type="NCBI Taxonomy" id="352960"/>
    <lineage>
        <taxon>Bacteria</taxon>
        <taxon>Pseudomonadati</taxon>
        <taxon>Campylobacterota</taxon>
        <taxon>Epsilonproteobacteria</taxon>
        <taxon>Campylobacterales</taxon>
        <taxon>environmental samples</taxon>
    </lineage>
</organism>
<dbReference type="PRINTS" id="PR00719">
    <property type="entry name" value="LMWPTPASE"/>
</dbReference>